<dbReference type="RefSeq" id="WP_107323878.1">
    <property type="nucleotide sequence ID" value="NZ_NHSP01000063.1"/>
</dbReference>
<evidence type="ECO:0000259" key="2">
    <source>
        <dbReference type="Pfam" id="PF07811"/>
    </source>
</evidence>
<gene>
    <name evidence="3" type="ORF">C5F46_03065</name>
</gene>
<comment type="caution">
    <text evidence="3">The sequence shown here is derived from an EMBL/GenBank/DDBJ whole genome shotgun (WGS) entry which is preliminary data.</text>
</comment>
<name>A0A2T4JLR4_9RHOB</name>
<dbReference type="Proteomes" id="UP000241899">
    <property type="component" value="Unassembled WGS sequence"/>
</dbReference>
<keyword evidence="1" id="KW-1133">Transmembrane helix</keyword>
<dbReference type="OrthoDB" id="7876207at2"/>
<keyword evidence="1" id="KW-0472">Membrane</keyword>
<organism evidence="3 4">
    <name type="scientific">Phaeovulum veldkampii DSM 11550</name>
    <dbReference type="NCBI Taxonomy" id="1185920"/>
    <lineage>
        <taxon>Bacteria</taxon>
        <taxon>Pseudomonadati</taxon>
        <taxon>Pseudomonadota</taxon>
        <taxon>Alphaproteobacteria</taxon>
        <taxon>Rhodobacterales</taxon>
        <taxon>Paracoccaceae</taxon>
        <taxon>Phaeovulum</taxon>
    </lineage>
</organism>
<evidence type="ECO:0000313" key="4">
    <source>
        <dbReference type="Proteomes" id="UP000241899"/>
    </source>
</evidence>
<keyword evidence="4" id="KW-1185">Reference proteome</keyword>
<protein>
    <recommendedName>
        <fullName evidence="2">TadE-like domain-containing protein</fullName>
    </recommendedName>
</protein>
<dbReference type="EMBL" id="PZKF01000004">
    <property type="protein sequence ID" value="PTE18860.1"/>
    <property type="molecule type" value="Genomic_DNA"/>
</dbReference>
<dbReference type="InterPro" id="IPR012495">
    <property type="entry name" value="TadE-like_dom"/>
</dbReference>
<dbReference type="AlphaFoldDB" id="A0A2T4JLR4"/>
<sequence length="190" mass="21059">MMPRISPRLSGFFRNERGSLTIEFVIIVPILIWAIAGLFVFVSAFQLKVTATKATYTVSDLISRQTTAVDQDFMDGLQAVFAYLAGPNTNGRLRVSLLRCTENCNKTERKLALDWSKGVGGASPITDATLNTETYKKIIPTAALGERLIMLETRVDFHPPVKVGLPDQAFDTIMVSRPRFAPQICWISCS</sequence>
<feature type="domain" description="TadE-like" evidence="2">
    <location>
        <begin position="18"/>
        <end position="57"/>
    </location>
</feature>
<reference evidence="3 4" key="1">
    <citation type="submission" date="2018-03" db="EMBL/GenBank/DDBJ databases">
        <title>Rhodobacter veldkampii.</title>
        <authorList>
            <person name="Meyer T.E."/>
            <person name="Miller S."/>
            <person name="Lodha T."/>
            <person name="Gandham S."/>
            <person name="Chintalapati S."/>
            <person name="Chintalapati V.R."/>
        </authorList>
    </citation>
    <scope>NUCLEOTIDE SEQUENCE [LARGE SCALE GENOMIC DNA]</scope>
    <source>
        <strain evidence="3 4">DSM 11550</strain>
    </source>
</reference>
<proteinExistence type="predicted"/>
<accession>A0A2T4JLR4</accession>
<evidence type="ECO:0000313" key="3">
    <source>
        <dbReference type="EMBL" id="PTE18860.1"/>
    </source>
</evidence>
<feature type="transmembrane region" description="Helical" evidence="1">
    <location>
        <begin position="20"/>
        <end position="45"/>
    </location>
</feature>
<keyword evidence="1" id="KW-0812">Transmembrane</keyword>
<dbReference type="Pfam" id="PF07811">
    <property type="entry name" value="TadE"/>
    <property type="match status" value="1"/>
</dbReference>
<evidence type="ECO:0000256" key="1">
    <source>
        <dbReference type="SAM" id="Phobius"/>
    </source>
</evidence>